<dbReference type="Proteomes" id="UP001269375">
    <property type="component" value="Unassembled WGS sequence"/>
</dbReference>
<protein>
    <submittedName>
        <fullName evidence="1">Uncharacterized protein</fullName>
    </submittedName>
</protein>
<gene>
    <name evidence="1" type="ORF">QC825_13180</name>
</gene>
<reference evidence="1 2" key="1">
    <citation type="submission" date="2023-04" db="EMBL/GenBank/DDBJ databases">
        <title>A long-awaited taxogenomic arrangement of the family Halomonadaceae.</title>
        <authorList>
            <person name="De La Haba R."/>
            <person name="Chuvochina M."/>
            <person name="Wittouck S."/>
            <person name="Arahal D.R."/>
            <person name="Sanchez-Porro C."/>
            <person name="Hugenholtz P."/>
            <person name="Ventosa A."/>
        </authorList>
    </citation>
    <scope>NUCLEOTIDE SEQUENCE [LARGE SCALE GENOMIC DNA]</scope>
    <source>
        <strain evidence="1 2">DSM 22428</strain>
    </source>
</reference>
<evidence type="ECO:0000313" key="1">
    <source>
        <dbReference type="EMBL" id="MDR5897023.1"/>
    </source>
</evidence>
<proteinExistence type="predicted"/>
<name>A0ABU1GYA2_9GAMM</name>
<evidence type="ECO:0000313" key="2">
    <source>
        <dbReference type="Proteomes" id="UP001269375"/>
    </source>
</evidence>
<accession>A0ABU1GYA2</accession>
<dbReference type="RefSeq" id="WP_251595225.1">
    <property type="nucleotide sequence ID" value="NZ_JAMLJI010000004.1"/>
</dbReference>
<dbReference type="EMBL" id="JARWAO010000008">
    <property type="protein sequence ID" value="MDR5897023.1"/>
    <property type="molecule type" value="Genomic_DNA"/>
</dbReference>
<organism evidence="1 2">
    <name type="scientific">Larsenimonas suaedae</name>
    <dbReference type="NCBI Taxonomy" id="1851019"/>
    <lineage>
        <taxon>Bacteria</taxon>
        <taxon>Pseudomonadati</taxon>
        <taxon>Pseudomonadota</taxon>
        <taxon>Gammaproteobacteria</taxon>
        <taxon>Oceanospirillales</taxon>
        <taxon>Halomonadaceae</taxon>
        <taxon>Larsenimonas</taxon>
    </lineage>
</organism>
<comment type="caution">
    <text evidence="1">The sequence shown here is derived from an EMBL/GenBank/DDBJ whole genome shotgun (WGS) entry which is preliminary data.</text>
</comment>
<keyword evidence="2" id="KW-1185">Reference proteome</keyword>
<sequence>MSTQHAELDGQLHRCLNAATDEGAIILCALLMKPLSAIAAYCFPAITSAQTQQIVLDVSWLALKNAQRLNSQTDWRPRHWLALIAVRRLQTEWEARDPDALAHWQACLREAIEHQRPINLDARRPVHEPETAHLDCLALCQRLGIAPAATTADCLEHLLPLDHPVSVLDDTLTSRLLSGVAAYRPVRHGDAPMDDPAFTQLSAPSLRWAVRRARWQYAWRERLKSTLGTPLETGLFAQWLNAGPLAGRLEADGLPRRSVENHLGSSLDITLDPRALTRSVAFAKEARAQRRRLANRFIWDGDWDRRTKDLRTIPQFTRIADIWAHRLDLRASSTFMNYHHQLDEGRPFRSSHKGIALDSIDKILAFLDVYRFYLEDMACFGLDAEQGKDTIGVAVNRDGALVKINKGLHRTAMAQVLGIDQVRVRVRAVHRQWWSHVVQTEHGHDALQRMSAELPALEPWLT</sequence>